<protein>
    <submittedName>
        <fullName evidence="2">Uncharacterized protein</fullName>
    </submittedName>
</protein>
<evidence type="ECO:0000313" key="2">
    <source>
        <dbReference type="EMBL" id="UMM42723.1"/>
    </source>
</evidence>
<dbReference type="AlphaFoldDB" id="A0AAE9JSN7"/>
<evidence type="ECO:0000313" key="3">
    <source>
        <dbReference type="Proteomes" id="UP000829354"/>
    </source>
</evidence>
<evidence type="ECO:0000256" key="1">
    <source>
        <dbReference type="SAM" id="MobiDB-lite"/>
    </source>
</evidence>
<gene>
    <name evidence="2" type="ORF">L5515_018439</name>
</gene>
<reference evidence="2 3" key="1">
    <citation type="submission" date="2022-04" db="EMBL/GenBank/DDBJ databases">
        <title>Chromosome-level reference genomes for two strains of Caenorhabditis briggsae: an improved platform for comparative genomics.</title>
        <authorList>
            <person name="Stevens L."/>
            <person name="Andersen E."/>
        </authorList>
    </citation>
    <scope>NUCLEOTIDE SEQUENCE [LARGE SCALE GENOMIC DNA]</scope>
    <source>
        <strain evidence="2">VX34</strain>
        <tissue evidence="2">Whole-organism</tissue>
    </source>
</reference>
<dbReference type="Proteomes" id="UP000829354">
    <property type="component" value="Chromosome X"/>
</dbReference>
<dbReference type="EMBL" id="CP092625">
    <property type="protein sequence ID" value="UMM42723.1"/>
    <property type="molecule type" value="Genomic_DNA"/>
</dbReference>
<feature type="compositionally biased region" description="Basic and acidic residues" evidence="1">
    <location>
        <begin position="7"/>
        <end position="19"/>
    </location>
</feature>
<accession>A0AAE9JSN7</accession>
<proteinExistence type="predicted"/>
<keyword evidence="3" id="KW-1185">Reference proteome</keyword>
<organism evidence="2 3">
    <name type="scientific">Caenorhabditis briggsae</name>
    <dbReference type="NCBI Taxonomy" id="6238"/>
    <lineage>
        <taxon>Eukaryota</taxon>
        <taxon>Metazoa</taxon>
        <taxon>Ecdysozoa</taxon>
        <taxon>Nematoda</taxon>
        <taxon>Chromadorea</taxon>
        <taxon>Rhabditida</taxon>
        <taxon>Rhabditina</taxon>
        <taxon>Rhabditomorpha</taxon>
        <taxon>Rhabditoidea</taxon>
        <taxon>Rhabditidae</taxon>
        <taxon>Peloderinae</taxon>
        <taxon>Caenorhabditis</taxon>
    </lineage>
</organism>
<feature type="region of interest" description="Disordered" evidence="1">
    <location>
        <begin position="1"/>
        <end position="40"/>
    </location>
</feature>
<sequence>MTMQYKIFEENERERKSKEIQNNSSRAEDVEGSSPTFSQELQNRIRRCQSSEFSLDHGNYDKLYEFVENVGKLIAHNNKNRFNTNK</sequence>
<name>A0AAE9JSN7_CAEBR</name>